<evidence type="ECO:0000313" key="2">
    <source>
        <dbReference type="EMBL" id="QFG50739.1"/>
    </source>
</evidence>
<protein>
    <submittedName>
        <fullName evidence="2">Uncharacterized protein</fullName>
    </submittedName>
</protein>
<feature type="transmembrane region" description="Helical" evidence="1">
    <location>
        <begin position="52"/>
        <end position="72"/>
    </location>
</feature>
<accession>A0A5P5ZH51</accession>
<name>A0A5P5ZH51_9LACO</name>
<gene>
    <name evidence="2" type="ORF">LA749_01280</name>
</gene>
<organism evidence="2 3">
    <name type="scientific">Lactobacillus acetotolerans</name>
    <dbReference type="NCBI Taxonomy" id="1600"/>
    <lineage>
        <taxon>Bacteria</taxon>
        <taxon>Bacillati</taxon>
        <taxon>Bacillota</taxon>
        <taxon>Bacilli</taxon>
        <taxon>Lactobacillales</taxon>
        <taxon>Lactobacillaceae</taxon>
        <taxon>Lactobacillus</taxon>
    </lineage>
</organism>
<reference evidence="2 3" key="1">
    <citation type="submission" date="2019-09" db="EMBL/GenBank/DDBJ databases">
        <title>Genome sequencing of Lactobacillus acetotolerans.</title>
        <authorList>
            <person name="Kim K."/>
        </authorList>
    </citation>
    <scope>NUCLEOTIDE SEQUENCE [LARGE SCALE GENOMIC DNA]</scope>
    <source>
        <strain evidence="2 3">LA749</strain>
    </source>
</reference>
<dbReference type="EMBL" id="CP044496">
    <property type="protein sequence ID" value="QFG50739.1"/>
    <property type="molecule type" value="Genomic_DNA"/>
</dbReference>
<keyword evidence="1" id="KW-1133">Transmembrane helix</keyword>
<feature type="transmembrane region" description="Helical" evidence="1">
    <location>
        <begin position="27"/>
        <end position="46"/>
    </location>
</feature>
<dbReference type="RefSeq" id="WP_056970338.1">
    <property type="nucleotide sequence ID" value="NZ_CP044496.1"/>
</dbReference>
<keyword evidence="1" id="KW-0812">Transmembrane</keyword>
<dbReference type="GeneID" id="78211606"/>
<proteinExistence type="predicted"/>
<dbReference type="AlphaFoldDB" id="A0A5P5ZH51"/>
<sequence length="236" mass="27698">MKKRNRVKLFKLFNYTNMNQYRKALKINRILMFTSLLWFIPLIVPVPESMKYVFATLGVFQMIITTMWYTNISSKNRYVFGKIRAANQELKSYGISTKHWQVYAVDNFDENDDTFRMELLFYPSITEVGALWRVLRHKKVNLPLTTNDIEGLKKYLNILEQNIKGSDHQVILYASLDSELASALQDAGIDIYPTTTKYINKPSKMEFYSAYSHIKDVKTLYKSISPYFIGWFPMGD</sequence>
<dbReference type="Proteomes" id="UP000325393">
    <property type="component" value="Chromosome"/>
</dbReference>
<evidence type="ECO:0000256" key="1">
    <source>
        <dbReference type="SAM" id="Phobius"/>
    </source>
</evidence>
<evidence type="ECO:0000313" key="3">
    <source>
        <dbReference type="Proteomes" id="UP000325393"/>
    </source>
</evidence>
<keyword evidence="1" id="KW-0472">Membrane</keyword>